<dbReference type="AlphaFoldDB" id="A0AAW9Q202"/>
<organism evidence="1 2">
    <name type="scientific">Tumidithrix elongata BACA0141</name>
    <dbReference type="NCBI Taxonomy" id="2716417"/>
    <lineage>
        <taxon>Bacteria</taxon>
        <taxon>Bacillati</taxon>
        <taxon>Cyanobacteriota</taxon>
        <taxon>Cyanophyceae</taxon>
        <taxon>Pseudanabaenales</taxon>
        <taxon>Pseudanabaenaceae</taxon>
        <taxon>Tumidithrix</taxon>
        <taxon>Tumidithrix elongata</taxon>
    </lineage>
</organism>
<name>A0AAW9Q202_9CYAN</name>
<dbReference type="InterPro" id="IPR046171">
    <property type="entry name" value="DUF6173"/>
</dbReference>
<dbReference type="EMBL" id="JAZBJZ010000068">
    <property type="protein sequence ID" value="MEE3718219.1"/>
    <property type="molecule type" value="Genomic_DNA"/>
</dbReference>
<proteinExistence type="predicted"/>
<dbReference type="Pfam" id="PF19670">
    <property type="entry name" value="DUF6173"/>
    <property type="match status" value="1"/>
</dbReference>
<accession>A0AAW9Q202</accession>
<gene>
    <name evidence="1" type="ORF">V2H45_15885</name>
</gene>
<keyword evidence="2" id="KW-1185">Reference proteome</keyword>
<sequence>MFSLAEIEKSISSKHQQHLENKAIASTISLAEQQQANLASEFAKQLYERIIKFDQELDAENEVGMRLVSFGQTITFHVSDVGYYNPSMILFLGNTEGNRVELVQHVSQISFLLMALPKSNPESPKRTIGFIQPSD</sequence>
<protein>
    <submittedName>
        <fullName evidence="1">DUF6173 family protein</fullName>
    </submittedName>
</protein>
<comment type="caution">
    <text evidence="1">The sequence shown here is derived from an EMBL/GenBank/DDBJ whole genome shotgun (WGS) entry which is preliminary data.</text>
</comment>
<evidence type="ECO:0000313" key="1">
    <source>
        <dbReference type="EMBL" id="MEE3718219.1"/>
    </source>
</evidence>
<reference evidence="1" key="1">
    <citation type="submission" date="2024-01" db="EMBL/GenBank/DDBJ databases">
        <title>Bank of Algae and Cyanobacteria of the Azores (BACA) strain genomes.</title>
        <authorList>
            <person name="Luz R."/>
            <person name="Cordeiro R."/>
            <person name="Fonseca A."/>
            <person name="Goncalves V."/>
        </authorList>
    </citation>
    <scope>NUCLEOTIDE SEQUENCE</scope>
    <source>
        <strain evidence="1">BACA0141</strain>
    </source>
</reference>
<evidence type="ECO:0000313" key="2">
    <source>
        <dbReference type="Proteomes" id="UP001333818"/>
    </source>
</evidence>
<dbReference type="Proteomes" id="UP001333818">
    <property type="component" value="Unassembled WGS sequence"/>
</dbReference>